<evidence type="ECO:0000256" key="8">
    <source>
        <dbReference type="ARBA" id="ARBA00022842"/>
    </source>
</evidence>
<evidence type="ECO:0000256" key="1">
    <source>
        <dbReference type="ARBA" id="ARBA00001946"/>
    </source>
</evidence>
<evidence type="ECO:0000256" key="12">
    <source>
        <dbReference type="SAM" id="Phobius"/>
    </source>
</evidence>
<comment type="catalytic activity">
    <reaction evidence="10 11">
        <text>L-threonyl-[protein] + FAD = FMN-L-threonyl-[protein] + AMP + H(+)</text>
        <dbReference type="Rhea" id="RHEA:36847"/>
        <dbReference type="Rhea" id="RHEA-COMP:11060"/>
        <dbReference type="Rhea" id="RHEA-COMP:11061"/>
        <dbReference type="ChEBI" id="CHEBI:15378"/>
        <dbReference type="ChEBI" id="CHEBI:30013"/>
        <dbReference type="ChEBI" id="CHEBI:57692"/>
        <dbReference type="ChEBI" id="CHEBI:74257"/>
        <dbReference type="ChEBI" id="CHEBI:456215"/>
        <dbReference type="EC" id="2.7.1.180"/>
    </reaction>
</comment>
<dbReference type="Pfam" id="PF02424">
    <property type="entry name" value="ApbE"/>
    <property type="match status" value="1"/>
</dbReference>
<evidence type="ECO:0000256" key="6">
    <source>
        <dbReference type="ARBA" id="ARBA00022723"/>
    </source>
</evidence>
<evidence type="ECO:0000256" key="10">
    <source>
        <dbReference type="ARBA" id="ARBA00048540"/>
    </source>
</evidence>
<comment type="caution">
    <text evidence="13">The sequence shown here is derived from an EMBL/GenBank/DDBJ whole genome shotgun (WGS) entry which is preliminary data.</text>
</comment>
<dbReference type="InterPro" id="IPR024932">
    <property type="entry name" value="ApbE"/>
</dbReference>
<comment type="similarity">
    <text evidence="11">Belongs to the ApbE family.</text>
</comment>
<keyword evidence="12" id="KW-0812">Transmembrane</keyword>
<evidence type="ECO:0000256" key="3">
    <source>
        <dbReference type="ARBA" id="ARBA00016337"/>
    </source>
</evidence>
<dbReference type="Gene3D" id="3.10.520.10">
    <property type="entry name" value="ApbE-like domains"/>
    <property type="match status" value="1"/>
</dbReference>
<evidence type="ECO:0000256" key="7">
    <source>
        <dbReference type="ARBA" id="ARBA00022827"/>
    </source>
</evidence>
<dbReference type="SUPFAM" id="SSF143631">
    <property type="entry name" value="ApbE-like"/>
    <property type="match status" value="1"/>
</dbReference>
<dbReference type="EMBL" id="JABKKE010000002">
    <property type="protein sequence ID" value="NPE13220.1"/>
    <property type="molecule type" value="Genomic_DNA"/>
</dbReference>
<dbReference type="GO" id="GO:0016740">
    <property type="term" value="F:transferase activity"/>
    <property type="evidence" value="ECO:0007669"/>
    <property type="project" value="UniProtKB-KW"/>
</dbReference>
<dbReference type="EC" id="2.7.1.180" evidence="2 11"/>
<gene>
    <name evidence="13" type="ORF">HPS55_02565</name>
</gene>
<evidence type="ECO:0000256" key="4">
    <source>
        <dbReference type="ARBA" id="ARBA00022630"/>
    </source>
</evidence>
<evidence type="ECO:0000313" key="14">
    <source>
        <dbReference type="Proteomes" id="UP001193734"/>
    </source>
</evidence>
<organism evidence="13 14">
    <name type="scientific">Xylanibacter rodentium</name>
    <dbReference type="NCBI Taxonomy" id="2736289"/>
    <lineage>
        <taxon>Bacteria</taxon>
        <taxon>Pseudomonadati</taxon>
        <taxon>Bacteroidota</taxon>
        <taxon>Bacteroidia</taxon>
        <taxon>Bacteroidales</taxon>
        <taxon>Prevotellaceae</taxon>
        <taxon>Xylanibacter</taxon>
    </lineage>
</organism>
<accession>A0ABX2AU96</accession>
<sequence>MNNELRNKRKKLIWQLPFLAFLIIGTILIISRQRSTPYQHDNGFVFGTVYSITYQSENNLKKEIEAELKKVDKSLSTFNPKSTISRINSGKSTATDSMFIEVFRIAQRISDETDGAFDITVAPLVNAWGFGFKNNNTPTPQTIDSLQHFVSYRKVKEIAGPDGRPTIKKTDSRLMLDCGAIAKGYGSDVVAGLLRNHGITNFMIEIGGEIVTSGINEKRVAWKIGVTKPTEDSLNTTNEIQTILNVTDKAMATSGNYRNFYYKNGKRFAHTIDPRTGYPVQHNILSATVLADSCTIADAYATSFMVMGLEKSQKILARHPELMAYLIYSDEHGSNAVWFSPSLKDKINK</sequence>
<name>A0ABX2AU96_9BACT</name>
<evidence type="ECO:0000256" key="5">
    <source>
        <dbReference type="ARBA" id="ARBA00022679"/>
    </source>
</evidence>
<feature type="transmembrane region" description="Helical" evidence="12">
    <location>
        <begin position="12"/>
        <end position="30"/>
    </location>
</feature>
<evidence type="ECO:0000256" key="9">
    <source>
        <dbReference type="ARBA" id="ARBA00031306"/>
    </source>
</evidence>
<proteinExistence type="inferred from homology"/>
<comment type="cofactor">
    <cofactor evidence="1">
        <name>Mg(2+)</name>
        <dbReference type="ChEBI" id="CHEBI:18420"/>
    </cofactor>
</comment>
<keyword evidence="4 11" id="KW-0285">Flavoprotein</keyword>
<dbReference type="InterPro" id="IPR003374">
    <property type="entry name" value="ApbE-like_sf"/>
</dbReference>
<dbReference type="PANTHER" id="PTHR30040">
    <property type="entry name" value="THIAMINE BIOSYNTHESIS LIPOPROTEIN APBE"/>
    <property type="match status" value="1"/>
</dbReference>
<keyword evidence="12" id="KW-0472">Membrane</keyword>
<dbReference type="GeneID" id="82156640"/>
<keyword evidence="8 11" id="KW-0460">Magnesium</keyword>
<keyword evidence="14" id="KW-1185">Reference proteome</keyword>
<keyword evidence="6 11" id="KW-0479">Metal-binding</keyword>
<keyword evidence="7 11" id="KW-0274">FAD</keyword>
<reference evidence="13 14" key="1">
    <citation type="submission" date="2020-05" db="EMBL/GenBank/DDBJ databases">
        <title>Distinct polysaccharide utilization as determinants for interspecies competition between intestinal Prevotella spp.</title>
        <authorList>
            <person name="Galvez E.J.C."/>
            <person name="Iljazovic A."/>
            <person name="Strowig T."/>
        </authorList>
    </citation>
    <scope>NUCLEOTIDE SEQUENCE [LARGE SCALE GENOMIC DNA]</scope>
    <source>
        <strain evidence="13 14">PROD</strain>
    </source>
</reference>
<dbReference type="PANTHER" id="PTHR30040:SF2">
    <property type="entry name" value="FAD:PROTEIN FMN TRANSFERASE"/>
    <property type="match status" value="1"/>
</dbReference>
<evidence type="ECO:0000256" key="2">
    <source>
        <dbReference type="ARBA" id="ARBA00011955"/>
    </source>
</evidence>
<protein>
    <recommendedName>
        <fullName evidence="3 11">FAD:protein FMN transferase</fullName>
        <ecNumber evidence="2 11">2.7.1.180</ecNumber>
    </recommendedName>
    <alternativeName>
        <fullName evidence="9 11">Flavin transferase</fullName>
    </alternativeName>
</protein>
<keyword evidence="5 11" id="KW-0808">Transferase</keyword>
<evidence type="ECO:0000313" key="13">
    <source>
        <dbReference type="EMBL" id="NPE13220.1"/>
    </source>
</evidence>
<dbReference type="PIRSF" id="PIRSF006268">
    <property type="entry name" value="ApbE"/>
    <property type="match status" value="1"/>
</dbReference>
<keyword evidence="12" id="KW-1133">Transmembrane helix</keyword>
<evidence type="ECO:0000256" key="11">
    <source>
        <dbReference type="PIRNR" id="PIRNR006268"/>
    </source>
</evidence>
<dbReference type="Proteomes" id="UP001193734">
    <property type="component" value="Unassembled WGS sequence"/>
</dbReference>
<dbReference type="RefSeq" id="WP_172176875.1">
    <property type="nucleotide sequence ID" value="NZ_CASGIA010000024.1"/>
</dbReference>